<dbReference type="Proteomes" id="UP000236630">
    <property type="component" value="Unassembled WGS sequence"/>
</dbReference>
<dbReference type="SUPFAM" id="SSF82153">
    <property type="entry name" value="FAS1 domain"/>
    <property type="match status" value="2"/>
</dbReference>
<evidence type="ECO:0000259" key="4">
    <source>
        <dbReference type="PROSITE" id="PS50213"/>
    </source>
</evidence>
<proteinExistence type="inferred from homology"/>
<dbReference type="SMART" id="SM00554">
    <property type="entry name" value="FAS1"/>
    <property type="match status" value="2"/>
</dbReference>
<accession>A0A2H5PQN0</accession>
<feature type="signal peptide" evidence="3">
    <location>
        <begin position="1"/>
        <end position="20"/>
    </location>
</feature>
<feature type="domain" description="FAS1" evidence="4">
    <location>
        <begin position="173"/>
        <end position="315"/>
    </location>
</feature>
<dbReference type="PANTHER" id="PTHR33985:SF17">
    <property type="entry name" value="FASCICLIN-LIKE ARABINOGALACTAN PROTEIN 20"/>
    <property type="match status" value="1"/>
</dbReference>
<dbReference type="InterPro" id="IPR052806">
    <property type="entry name" value="Fasciclin-like_AGP"/>
</dbReference>
<evidence type="ECO:0000256" key="3">
    <source>
        <dbReference type="SAM" id="SignalP"/>
    </source>
</evidence>
<evidence type="ECO:0000256" key="2">
    <source>
        <dbReference type="ARBA" id="ARBA00022974"/>
    </source>
</evidence>
<dbReference type="PANTHER" id="PTHR33985">
    <property type="entry name" value="OS02G0491300 PROTEIN-RELATED"/>
    <property type="match status" value="1"/>
</dbReference>
<dbReference type="Gene3D" id="2.30.180.10">
    <property type="entry name" value="FAS1 domain"/>
    <property type="match status" value="1"/>
</dbReference>
<dbReference type="InterPro" id="IPR000782">
    <property type="entry name" value="FAS1_domain"/>
</dbReference>
<dbReference type="AlphaFoldDB" id="A0A2H5PQN0"/>
<keyword evidence="2" id="KW-0654">Proteoglycan</keyword>
<dbReference type="Pfam" id="PF02469">
    <property type="entry name" value="Fasciclin"/>
    <property type="match status" value="1"/>
</dbReference>
<name>A0A2H5PQN0_CITUN</name>
<dbReference type="InterPro" id="IPR036378">
    <property type="entry name" value="FAS1_dom_sf"/>
</dbReference>
<evidence type="ECO:0000313" key="5">
    <source>
        <dbReference type="EMBL" id="GAY54673.1"/>
    </source>
</evidence>
<keyword evidence="6" id="KW-1185">Reference proteome</keyword>
<sequence>MAAKLVISLTLLSLFSLSYPLPDNSVSDAVEILSNSGYLSMALTLEFGSKFLTPPSPSLTIFSPSDSAFASFGQPSLALLQLHFSPLSFPSTFMKTLPYHAKIPTMSPNHTLIVTSLPSDDQVSLNGVKINQPEIYDDGSLRIFGIETFLDPDYSVSESQDGADPDLTLGQSVECLESVRGSEMNFDDAVRYLTTEGYNVMASFLQLQLVGFKDQTVVLTVFAPPDEAFQGYFGNFSEYSSIFLRHVVPCKISYQDLIDFDQGTVLPTFLEGFKINVTKSLKDLCLNNVRVNDPSLYLNDWMFIHGVEKIVPEYVPQSSQIGSSMVNLKFLTILVTFSSLFFCIFSL</sequence>
<comment type="caution">
    <text evidence="5">The sequence shown here is derived from an EMBL/GenBank/DDBJ whole genome shotgun (WGS) entry which is preliminary data.</text>
</comment>
<evidence type="ECO:0000313" key="6">
    <source>
        <dbReference type="Proteomes" id="UP000236630"/>
    </source>
</evidence>
<evidence type="ECO:0000256" key="1">
    <source>
        <dbReference type="ARBA" id="ARBA00007843"/>
    </source>
</evidence>
<reference evidence="5 6" key="1">
    <citation type="journal article" date="2017" name="Front. Genet.">
        <title>Draft sequencing of the heterozygous diploid genome of Satsuma (Citrus unshiu Marc.) using a hybrid assembly approach.</title>
        <authorList>
            <person name="Shimizu T."/>
            <person name="Tanizawa Y."/>
            <person name="Mochizuki T."/>
            <person name="Nagasaki H."/>
            <person name="Yoshioka T."/>
            <person name="Toyoda A."/>
            <person name="Fujiyama A."/>
            <person name="Kaminuma E."/>
            <person name="Nakamura Y."/>
        </authorList>
    </citation>
    <scope>NUCLEOTIDE SEQUENCE [LARGE SCALE GENOMIC DNA]</scope>
    <source>
        <strain evidence="6">cv. Miyagawa wase</strain>
    </source>
</reference>
<comment type="similarity">
    <text evidence="1">Belongs to the fasciclin-like AGP family.</text>
</comment>
<dbReference type="PROSITE" id="PS50213">
    <property type="entry name" value="FAS1"/>
    <property type="match status" value="1"/>
</dbReference>
<dbReference type="EMBL" id="BDQV01000108">
    <property type="protein sequence ID" value="GAY54673.1"/>
    <property type="molecule type" value="Genomic_DNA"/>
</dbReference>
<keyword evidence="2" id="KW-0325">Glycoprotein</keyword>
<protein>
    <recommendedName>
        <fullName evidence="4">FAS1 domain-containing protein</fullName>
    </recommendedName>
</protein>
<keyword evidence="3" id="KW-0732">Signal</keyword>
<feature type="chain" id="PRO_5014128900" description="FAS1 domain-containing protein" evidence="3">
    <location>
        <begin position="21"/>
        <end position="347"/>
    </location>
</feature>
<gene>
    <name evidence="5" type="ORF">CUMW_158590</name>
</gene>
<organism evidence="5 6">
    <name type="scientific">Citrus unshiu</name>
    <name type="common">Satsuma mandarin</name>
    <name type="synonym">Citrus nobilis var. unshiu</name>
    <dbReference type="NCBI Taxonomy" id="55188"/>
    <lineage>
        <taxon>Eukaryota</taxon>
        <taxon>Viridiplantae</taxon>
        <taxon>Streptophyta</taxon>
        <taxon>Embryophyta</taxon>
        <taxon>Tracheophyta</taxon>
        <taxon>Spermatophyta</taxon>
        <taxon>Magnoliopsida</taxon>
        <taxon>eudicotyledons</taxon>
        <taxon>Gunneridae</taxon>
        <taxon>Pentapetalae</taxon>
        <taxon>rosids</taxon>
        <taxon>malvids</taxon>
        <taxon>Sapindales</taxon>
        <taxon>Rutaceae</taxon>
        <taxon>Aurantioideae</taxon>
        <taxon>Citrus</taxon>
    </lineage>
</organism>